<reference evidence="2" key="1">
    <citation type="journal article" date="2020" name="Stud. Mycol.">
        <title>101 Dothideomycetes genomes: a test case for predicting lifestyles and emergence of pathogens.</title>
        <authorList>
            <person name="Haridas S."/>
            <person name="Albert R."/>
            <person name="Binder M."/>
            <person name="Bloem J."/>
            <person name="Labutti K."/>
            <person name="Salamov A."/>
            <person name="Andreopoulos B."/>
            <person name="Baker S."/>
            <person name="Barry K."/>
            <person name="Bills G."/>
            <person name="Bluhm B."/>
            <person name="Cannon C."/>
            <person name="Castanera R."/>
            <person name="Culley D."/>
            <person name="Daum C."/>
            <person name="Ezra D."/>
            <person name="Gonzalez J."/>
            <person name="Henrissat B."/>
            <person name="Kuo A."/>
            <person name="Liang C."/>
            <person name="Lipzen A."/>
            <person name="Lutzoni F."/>
            <person name="Magnuson J."/>
            <person name="Mondo S."/>
            <person name="Nolan M."/>
            <person name="Ohm R."/>
            <person name="Pangilinan J."/>
            <person name="Park H.-J."/>
            <person name="Ramirez L."/>
            <person name="Alfaro M."/>
            <person name="Sun H."/>
            <person name="Tritt A."/>
            <person name="Yoshinaga Y."/>
            <person name="Zwiers L.-H."/>
            <person name="Turgeon B."/>
            <person name="Goodwin S."/>
            <person name="Spatafora J."/>
            <person name="Crous P."/>
            <person name="Grigoriev I."/>
        </authorList>
    </citation>
    <scope>NUCLEOTIDE SEQUENCE</scope>
    <source>
        <strain evidence="2">CBS 123094</strain>
    </source>
</reference>
<protein>
    <submittedName>
        <fullName evidence="2">Uncharacterized protein</fullName>
    </submittedName>
</protein>
<dbReference type="AlphaFoldDB" id="A0A6A5W980"/>
<proteinExistence type="predicted"/>
<evidence type="ECO:0000313" key="3">
    <source>
        <dbReference type="Proteomes" id="UP000799779"/>
    </source>
</evidence>
<evidence type="ECO:0000313" key="2">
    <source>
        <dbReference type="EMBL" id="KAF1998473.1"/>
    </source>
</evidence>
<keyword evidence="3" id="KW-1185">Reference proteome</keyword>
<dbReference type="EMBL" id="ML977603">
    <property type="protein sequence ID" value="KAF1998473.1"/>
    <property type="molecule type" value="Genomic_DNA"/>
</dbReference>
<sequence>MPNTELVFSAFKPDVAKQGFAAVQSTIKIFESVPGCLSAKIGHVLRYQGRDVRTEYRGVLAIGTLLPLLPSSSSIYSHDCLRHGTSSNPLPFPSLRFTSPCHSTRHNHQNRTNINIKNGTTPPPSTPSTPPPPPSNPGSAP</sequence>
<accession>A0A6A5W980</accession>
<dbReference type="Proteomes" id="UP000799779">
    <property type="component" value="Unassembled WGS sequence"/>
</dbReference>
<evidence type="ECO:0000256" key="1">
    <source>
        <dbReference type="SAM" id="MobiDB-lite"/>
    </source>
</evidence>
<name>A0A6A5W980_9PLEO</name>
<feature type="region of interest" description="Disordered" evidence="1">
    <location>
        <begin position="101"/>
        <end position="141"/>
    </location>
</feature>
<gene>
    <name evidence="2" type="ORF">P154DRAFT_247738</name>
</gene>
<organism evidence="2 3">
    <name type="scientific">Amniculicola lignicola CBS 123094</name>
    <dbReference type="NCBI Taxonomy" id="1392246"/>
    <lineage>
        <taxon>Eukaryota</taxon>
        <taxon>Fungi</taxon>
        <taxon>Dikarya</taxon>
        <taxon>Ascomycota</taxon>
        <taxon>Pezizomycotina</taxon>
        <taxon>Dothideomycetes</taxon>
        <taxon>Pleosporomycetidae</taxon>
        <taxon>Pleosporales</taxon>
        <taxon>Amniculicolaceae</taxon>
        <taxon>Amniculicola</taxon>
    </lineage>
</organism>
<feature type="compositionally biased region" description="Pro residues" evidence="1">
    <location>
        <begin position="121"/>
        <end position="141"/>
    </location>
</feature>